<feature type="domain" description="Aspartate/glutamate/uridylate kinase" evidence="6">
    <location>
        <begin position="3"/>
        <end position="292"/>
    </location>
</feature>
<dbReference type="InterPro" id="IPR003964">
    <property type="entry name" value="Carb_kinase"/>
</dbReference>
<protein>
    <recommendedName>
        <fullName evidence="2 5">Carbamate kinase</fullName>
    </recommendedName>
</protein>
<keyword evidence="3 5" id="KW-0808">Transferase</keyword>
<evidence type="ECO:0000256" key="1">
    <source>
        <dbReference type="ARBA" id="ARBA00011066"/>
    </source>
</evidence>
<dbReference type="RefSeq" id="WP_188679993.1">
    <property type="nucleotide sequence ID" value="NZ_BMNY01000001.1"/>
</dbReference>
<dbReference type="PANTHER" id="PTHR30409">
    <property type="entry name" value="CARBAMATE KINASE"/>
    <property type="match status" value="1"/>
</dbReference>
<dbReference type="SUPFAM" id="SSF53633">
    <property type="entry name" value="Carbamate kinase-like"/>
    <property type="match status" value="1"/>
</dbReference>
<sequence>MERIVIALGGNALQEKGDDGSYESQLKRATEAFRSLLPVIEENEVVITHGNGPQVGSLLIQAQAAASKIRPFDMHTAVALSQGMIGEVLAMAYDLARREAGIGKPPAVVLTRVVVDRDDPTLREPRKFIGPFMSEDEAASMASAFGWNVKRQDDRGWRRVVASPRPVDIMETSAIISLIIDGFLPIACGGGGIPVIRDSTGITPVNGVIDKDATSALLGNLIEAQRLVILTDVEFVYRDYGRPSQEPIRRASAGELEEMLRRGEFQDGSMGPKVRAAVDFIRRGGKVAHIASLERCTETLSGHSGTVVVP</sequence>
<keyword evidence="4 5" id="KW-0418">Kinase</keyword>
<dbReference type="Gene3D" id="3.40.1160.10">
    <property type="entry name" value="Acetylglutamate kinase-like"/>
    <property type="match status" value="1"/>
</dbReference>
<dbReference type="Pfam" id="PF00696">
    <property type="entry name" value="AA_kinase"/>
    <property type="match status" value="1"/>
</dbReference>
<dbReference type="CDD" id="cd04235">
    <property type="entry name" value="AAK_CK"/>
    <property type="match status" value="1"/>
</dbReference>
<dbReference type="GO" id="GO:0008804">
    <property type="term" value="F:carbamate kinase activity"/>
    <property type="evidence" value="ECO:0007669"/>
    <property type="project" value="InterPro"/>
</dbReference>
<evidence type="ECO:0000256" key="3">
    <source>
        <dbReference type="ARBA" id="ARBA00022679"/>
    </source>
</evidence>
<dbReference type="Proteomes" id="UP000632195">
    <property type="component" value="Unassembled WGS sequence"/>
</dbReference>
<dbReference type="PANTHER" id="PTHR30409:SF1">
    <property type="entry name" value="CARBAMATE KINASE-RELATED"/>
    <property type="match status" value="1"/>
</dbReference>
<name>A0AA37BQL5_9ARCH</name>
<comment type="caution">
    <text evidence="7">The sequence shown here is derived from an EMBL/GenBank/DDBJ whole genome shotgun (WGS) entry which is preliminary data.</text>
</comment>
<dbReference type="EMBL" id="BMNY01000001">
    <property type="protein sequence ID" value="GGM69763.1"/>
    <property type="molecule type" value="Genomic_DNA"/>
</dbReference>
<keyword evidence="8" id="KW-1185">Reference proteome</keyword>
<dbReference type="AlphaFoldDB" id="A0AA37BQL5"/>
<dbReference type="InterPro" id="IPR001048">
    <property type="entry name" value="Asp/Glu/Uridylate_kinase"/>
</dbReference>
<proteinExistence type="inferred from homology"/>
<dbReference type="InterPro" id="IPR036393">
    <property type="entry name" value="AceGlu_kinase-like_sf"/>
</dbReference>
<evidence type="ECO:0000313" key="7">
    <source>
        <dbReference type="EMBL" id="GGM69763.1"/>
    </source>
</evidence>
<dbReference type="GO" id="GO:0019546">
    <property type="term" value="P:L-arginine deiminase pathway"/>
    <property type="evidence" value="ECO:0007669"/>
    <property type="project" value="TreeGrafter"/>
</dbReference>
<evidence type="ECO:0000313" key="8">
    <source>
        <dbReference type="Proteomes" id="UP000632195"/>
    </source>
</evidence>
<organism evidence="7 8">
    <name type="scientific">Thermogymnomonas acidicola</name>
    <dbReference type="NCBI Taxonomy" id="399579"/>
    <lineage>
        <taxon>Archaea</taxon>
        <taxon>Methanobacteriati</taxon>
        <taxon>Thermoplasmatota</taxon>
        <taxon>Thermoplasmata</taxon>
        <taxon>Thermoplasmatales</taxon>
        <taxon>Thermogymnomonas</taxon>
    </lineage>
</organism>
<evidence type="ECO:0000256" key="2">
    <source>
        <dbReference type="ARBA" id="ARBA00020752"/>
    </source>
</evidence>
<reference evidence="7" key="2">
    <citation type="submission" date="2022-09" db="EMBL/GenBank/DDBJ databases">
        <authorList>
            <person name="Sun Q."/>
            <person name="Ohkuma M."/>
        </authorList>
    </citation>
    <scope>NUCLEOTIDE SEQUENCE</scope>
    <source>
        <strain evidence="7">JCM 13583</strain>
    </source>
</reference>
<comment type="similarity">
    <text evidence="1 5">Belongs to the carbamate kinase family.</text>
</comment>
<evidence type="ECO:0000259" key="6">
    <source>
        <dbReference type="Pfam" id="PF00696"/>
    </source>
</evidence>
<dbReference type="PIRSF" id="PIRSF000723">
    <property type="entry name" value="Carbamate_kin"/>
    <property type="match status" value="1"/>
</dbReference>
<dbReference type="FunFam" id="3.40.1160.10:FF:000007">
    <property type="entry name" value="Carbamate kinase"/>
    <property type="match status" value="1"/>
</dbReference>
<accession>A0AA37BQL5</accession>
<dbReference type="GO" id="GO:0005829">
    <property type="term" value="C:cytosol"/>
    <property type="evidence" value="ECO:0007669"/>
    <property type="project" value="TreeGrafter"/>
</dbReference>
<gene>
    <name evidence="7" type="ORF">GCM10007108_04830</name>
</gene>
<reference evidence="7" key="1">
    <citation type="journal article" date="2014" name="Int. J. Syst. Evol. Microbiol.">
        <title>Complete genome sequence of Corynebacterium casei LMG S-19264T (=DSM 44701T), isolated from a smear-ripened cheese.</title>
        <authorList>
            <consortium name="US DOE Joint Genome Institute (JGI-PGF)"/>
            <person name="Walter F."/>
            <person name="Albersmeier A."/>
            <person name="Kalinowski J."/>
            <person name="Ruckert C."/>
        </authorList>
    </citation>
    <scope>NUCLEOTIDE SEQUENCE</scope>
    <source>
        <strain evidence="7">JCM 13583</strain>
    </source>
</reference>
<evidence type="ECO:0000256" key="5">
    <source>
        <dbReference type="PIRNR" id="PIRNR000723"/>
    </source>
</evidence>
<dbReference type="PRINTS" id="PR01469">
    <property type="entry name" value="CARBMTKINASE"/>
</dbReference>
<evidence type="ECO:0000256" key="4">
    <source>
        <dbReference type="ARBA" id="ARBA00022777"/>
    </source>
</evidence>